<feature type="signal peptide" evidence="1">
    <location>
        <begin position="1"/>
        <end position="19"/>
    </location>
</feature>
<keyword evidence="3" id="KW-1185">Reference proteome</keyword>
<evidence type="ECO:0000256" key="1">
    <source>
        <dbReference type="SAM" id="SignalP"/>
    </source>
</evidence>
<name>A0A5N6MZD9_9ASTR</name>
<evidence type="ECO:0000313" key="3">
    <source>
        <dbReference type="Proteomes" id="UP000326396"/>
    </source>
</evidence>
<dbReference type="Proteomes" id="UP000326396">
    <property type="component" value="Linkage Group LG4"/>
</dbReference>
<sequence length="136" mass="15319">MLFVFTIVTLLICSSSSYADDHLPQPRFEDSELRFLTNPPQFLTKFLGYLERLKALGRRNAEGFKVGVERAKQIYEVTAQCSKKYKCNEANPLCGGYCVYKLGASTGKFEGCTKHCGVPKEKCYFVPPRGVKCTKI</sequence>
<dbReference type="OrthoDB" id="1661455at2759"/>
<dbReference type="AlphaFoldDB" id="A0A5N6MZD9"/>
<reference evidence="2 3" key="1">
    <citation type="submission" date="2019-05" db="EMBL/GenBank/DDBJ databases">
        <title>Mikania micrantha, genome provides insights into the molecular mechanism of rapid growth.</title>
        <authorList>
            <person name="Liu B."/>
        </authorList>
    </citation>
    <scope>NUCLEOTIDE SEQUENCE [LARGE SCALE GENOMIC DNA]</scope>
    <source>
        <strain evidence="2">NLD-2019</strain>
        <tissue evidence="2">Leaf</tissue>
    </source>
</reference>
<feature type="chain" id="PRO_5024427030" evidence="1">
    <location>
        <begin position="20"/>
        <end position="136"/>
    </location>
</feature>
<proteinExistence type="predicted"/>
<organism evidence="2 3">
    <name type="scientific">Mikania micrantha</name>
    <name type="common">bitter vine</name>
    <dbReference type="NCBI Taxonomy" id="192012"/>
    <lineage>
        <taxon>Eukaryota</taxon>
        <taxon>Viridiplantae</taxon>
        <taxon>Streptophyta</taxon>
        <taxon>Embryophyta</taxon>
        <taxon>Tracheophyta</taxon>
        <taxon>Spermatophyta</taxon>
        <taxon>Magnoliopsida</taxon>
        <taxon>eudicotyledons</taxon>
        <taxon>Gunneridae</taxon>
        <taxon>Pentapetalae</taxon>
        <taxon>asterids</taxon>
        <taxon>campanulids</taxon>
        <taxon>Asterales</taxon>
        <taxon>Asteraceae</taxon>
        <taxon>Asteroideae</taxon>
        <taxon>Heliantheae alliance</taxon>
        <taxon>Eupatorieae</taxon>
        <taxon>Mikania</taxon>
    </lineage>
</organism>
<evidence type="ECO:0000313" key="2">
    <source>
        <dbReference type="EMBL" id="KAD4179601.1"/>
    </source>
</evidence>
<keyword evidence="1" id="KW-0732">Signal</keyword>
<accession>A0A5N6MZD9</accession>
<dbReference type="EMBL" id="SZYD01000014">
    <property type="protein sequence ID" value="KAD4179601.1"/>
    <property type="molecule type" value="Genomic_DNA"/>
</dbReference>
<protein>
    <submittedName>
        <fullName evidence="2">Uncharacterized protein</fullName>
    </submittedName>
</protein>
<gene>
    <name evidence="2" type="ORF">E3N88_28192</name>
</gene>
<comment type="caution">
    <text evidence="2">The sequence shown here is derived from an EMBL/GenBank/DDBJ whole genome shotgun (WGS) entry which is preliminary data.</text>
</comment>